<feature type="compositionally biased region" description="Low complexity" evidence="1">
    <location>
        <begin position="465"/>
        <end position="482"/>
    </location>
</feature>
<evidence type="ECO:0000256" key="2">
    <source>
        <dbReference type="SAM" id="Phobius"/>
    </source>
</evidence>
<evidence type="ECO:0000256" key="3">
    <source>
        <dbReference type="SAM" id="SignalP"/>
    </source>
</evidence>
<evidence type="ECO:0000256" key="1">
    <source>
        <dbReference type="SAM" id="MobiDB-lite"/>
    </source>
</evidence>
<protein>
    <recommendedName>
        <fullName evidence="6">Peptidase A1 domain-containing protein</fullName>
    </recommendedName>
</protein>
<dbReference type="GeneID" id="87811068"/>
<reference evidence="4" key="1">
    <citation type="submission" date="2023-10" db="EMBL/GenBank/DDBJ databases">
        <authorList>
            <person name="Noh H."/>
        </authorList>
    </citation>
    <scope>NUCLEOTIDE SEQUENCE</scope>
    <source>
        <strain evidence="4">DUCC4014</strain>
    </source>
</reference>
<proteinExistence type="predicted"/>
<gene>
    <name evidence="4" type="ORF">LOC62_06G007898</name>
</gene>
<feature type="region of interest" description="Disordered" evidence="1">
    <location>
        <begin position="438"/>
        <end position="489"/>
    </location>
</feature>
<keyword evidence="3" id="KW-0732">Signal</keyword>
<feature type="chain" id="PRO_5042137145" description="Peptidase A1 domain-containing protein" evidence="3">
    <location>
        <begin position="21"/>
        <end position="583"/>
    </location>
</feature>
<dbReference type="Proteomes" id="UP000827549">
    <property type="component" value="Chromosome 6"/>
</dbReference>
<evidence type="ECO:0000313" key="4">
    <source>
        <dbReference type="EMBL" id="WOO84375.1"/>
    </source>
</evidence>
<keyword evidence="2" id="KW-0812">Transmembrane</keyword>
<keyword evidence="2" id="KW-0472">Membrane</keyword>
<accession>A0AAF1BNG2</accession>
<dbReference type="RefSeq" id="XP_062630401.1">
    <property type="nucleotide sequence ID" value="XM_062774417.1"/>
</dbReference>
<dbReference type="AlphaFoldDB" id="A0AAF1BNG2"/>
<feature type="transmembrane region" description="Helical" evidence="2">
    <location>
        <begin position="367"/>
        <end position="390"/>
    </location>
</feature>
<evidence type="ECO:0008006" key="6">
    <source>
        <dbReference type="Google" id="ProtNLM"/>
    </source>
</evidence>
<keyword evidence="5" id="KW-1185">Reference proteome</keyword>
<name>A0AAF1BNG2_9TREE</name>
<feature type="region of interest" description="Disordered" evidence="1">
    <location>
        <begin position="559"/>
        <end position="583"/>
    </location>
</feature>
<organism evidence="4 5">
    <name type="scientific">Vanrija pseudolonga</name>
    <dbReference type="NCBI Taxonomy" id="143232"/>
    <lineage>
        <taxon>Eukaryota</taxon>
        <taxon>Fungi</taxon>
        <taxon>Dikarya</taxon>
        <taxon>Basidiomycota</taxon>
        <taxon>Agaricomycotina</taxon>
        <taxon>Tremellomycetes</taxon>
        <taxon>Trichosporonales</taxon>
        <taxon>Trichosporonaceae</taxon>
        <taxon>Vanrija</taxon>
    </lineage>
</organism>
<sequence>MRLVAAAVAALLVPCAGVLASPVAVTDAAPLSPFLASSAQTNTIPMPPQGIYMIGVTSPLVQLGPTGLGSPAQTWNMSFTNVTNDKFVPGMIGLGQASFITSLQGSAGATVHMQFVGTGLSLLGSAGLFDALDWRVDGVPYNPESGTTNWGFAWAAEVAWARNLPYGLHNVSMVVTTTYDKIMISEAMVITGIQGATLTDSSTDPLRQITPAVDGTGSPNKLFQTTGQWDVYSPNEGDVVTRQAFPWAGYTVLRTNNSASFNFVLPKRTSYVEVWGSTGWGFANYTVTITPSPPFNPPVITYSAQTAYYVPVYILSSAILDPAVDYQVEYKCFGGGTAEIYNVQYFLANTTSSTGGTGSSSGVSVGALAGGIAGALVVGLAIAGLIGFAYHRSYKKKNVTQPMFEVESAHDARPEPFYATSPEMQGYADGELGLGSATATSLGGSTVRAHSPVSPRRSSQGGVGDDATSSGAGGDASSPRSSRTTFKSPRLSIVPELSLPLRRANAPLPVTVQERDSGAHVIHIVEYVPPPYDASLRATTPTGTTIASPAATLTAPTATSMEGTLEDDPIKPGGVRPLPSAPN</sequence>
<feature type="signal peptide" evidence="3">
    <location>
        <begin position="1"/>
        <end position="20"/>
    </location>
</feature>
<evidence type="ECO:0000313" key="5">
    <source>
        <dbReference type="Proteomes" id="UP000827549"/>
    </source>
</evidence>
<keyword evidence="2" id="KW-1133">Transmembrane helix</keyword>
<dbReference type="EMBL" id="CP086719">
    <property type="protein sequence ID" value="WOO84375.1"/>
    <property type="molecule type" value="Genomic_DNA"/>
</dbReference>